<dbReference type="Proteomes" id="UP001218638">
    <property type="component" value="Chromosome"/>
</dbReference>
<feature type="transmembrane region" description="Helical" evidence="2">
    <location>
        <begin position="25"/>
        <end position="43"/>
    </location>
</feature>
<dbReference type="KEGG" id="slom:PXH66_06945"/>
<reference evidence="3" key="1">
    <citation type="submission" date="2023-03" db="EMBL/GenBank/DDBJ databases">
        <title>Lomoglobus Profundus gen. nov., sp. nov., a novel member of the phylum Verrucomicrobia, isolated from deep-marine sediment of South China Sea.</title>
        <authorList>
            <person name="Ahmad T."/>
            <person name="Ishaq S.E."/>
            <person name="Wang F."/>
        </authorList>
    </citation>
    <scope>NUCLEOTIDE SEQUENCE</scope>
    <source>
        <strain evidence="3">LMO-M01</strain>
    </source>
</reference>
<organism evidence="3 4">
    <name type="scientific">Synoicihabitans lomoniglobus</name>
    <dbReference type="NCBI Taxonomy" id="2909285"/>
    <lineage>
        <taxon>Bacteria</taxon>
        <taxon>Pseudomonadati</taxon>
        <taxon>Verrucomicrobiota</taxon>
        <taxon>Opitutia</taxon>
        <taxon>Opitutales</taxon>
        <taxon>Opitutaceae</taxon>
        <taxon>Synoicihabitans</taxon>
    </lineage>
</organism>
<keyword evidence="4" id="KW-1185">Reference proteome</keyword>
<feature type="compositionally biased region" description="Acidic residues" evidence="1">
    <location>
        <begin position="403"/>
        <end position="412"/>
    </location>
</feature>
<keyword evidence="2" id="KW-1133">Transmembrane helix</keyword>
<keyword evidence="2" id="KW-0812">Transmembrane</keyword>
<feature type="region of interest" description="Disordered" evidence="1">
    <location>
        <begin position="379"/>
        <end position="412"/>
    </location>
</feature>
<dbReference type="AlphaFoldDB" id="A0AAF0I465"/>
<name>A0AAF0I465_9BACT</name>
<accession>A0AAF0I465</accession>
<gene>
    <name evidence="3" type="ORF">PXH66_06945</name>
</gene>
<evidence type="ECO:0000313" key="4">
    <source>
        <dbReference type="Proteomes" id="UP001218638"/>
    </source>
</evidence>
<proteinExistence type="predicted"/>
<protein>
    <submittedName>
        <fullName evidence="3">Uncharacterized protein</fullName>
    </submittedName>
</protein>
<evidence type="ECO:0000256" key="1">
    <source>
        <dbReference type="SAM" id="MobiDB-lite"/>
    </source>
</evidence>
<keyword evidence="2" id="KW-0472">Membrane</keyword>
<sequence length="412" mass="44613">MSNGDPKDLYSTRNSDASAQRGTRLVVTATIAGTVSLLLAWAFSPDAIETPASATTKIRTPTAPPAKPIVWSNQPYELELPKLDFDSAELSRNPDLARWSAQTTTAIAPATLLNALARTAELSAPNQSGEGDIHAAARLAATQLLSTLERSAFEPFTPERLKTIATDRVLRRLGPPDQPPRYNRDSTTLAAIVREGSWQCASGTLVFGLTALRLPAPVIRDHDFVIIYERGHVLPGYAFKFEDEWHLVGLEMTVVGIGQKRFGAIPRLADAGFALRILQAPEAWLLQAAAPFLHNDREVALHILRQTAARYDVPLAGLEANIRRLPPPPAGDDNNRVAPAIASPWAFGHVTVPPGDLPMMASNRVPAWSRPLPYFESSDAFETEEITPGSGGPPSAGRLAYPWDDDYPSSGN</sequence>
<dbReference type="RefSeq" id="WP_330927933.1">
    <property type="nucleotide sequence ID" value="NZ_CP119075.1"/>
</dbReference>
<evidence type="ECO:0000256" key="2">
    <source>
        <dbReference type="SAM" id="Phobius"/>
    </source>
</evidence>
<dbReference type="EMBL" id="CP119075">
    <property type="protein sequence ID" value="WED66584.1"/>
    <property type="molecule type" value="Genomic_DNA"/>
</dbReference>
<evidence type="ECO:0000313" key="3">
    <source>
        <dbReference type="EMBL" id="WED66584.1"/>
    </source>
</evidence>